<feature type="transmembrane region" description="Helical" evidence="2">
    <location>
        <begin position="113"/>
        <end position="136"/>
    </location>
</feature>
<dbReference type="AlphaFoldDB" id="A0A975EYT4"/>
<feature type="region of interest" description="Disordered" evidence="1">
    <location>
        <begin position="280"/>
        <end position="364"/>
    </location>
</feature>
<sequence>MKTYRQMIHVLNACMRVNMWKALFSFLLMSVLETLVMSFFSGPVIMLLAKGGVAIFPIAAAVALLFMGFVFVMFLQYGYQVLLLRILRNEFVTLGFLFSGFKDRKRILRASSLFSLGMITSLVICQILVLIINLNFEKNIQTLKFPVLVGIIFIVYTIICAVLLIRFVFVWVCIYDNPDSKVADVFKTSATLLKGRCFKLAGFILYAGGIYLLVAVSAFLLSFLIPRDLKGLPAFLFSVTELVYFVSAYTAVVRMFMSVPLFYTEVLAVSGAGVKNERKALESPADMGGAENPCGADPRESGSVNMGGDSDGGAAGSGGNGDSDGRAPADGRNVQNPRSSDSDNGALNRRGADSSESPTVDEKN</sequence>
<evidence type="ECO:0000256" key="1">
    <source>
        <dbReference type="SAM" id="MobiDB-lite"/>
    </source>
</evidence>
<feature type="transmembrane region" description="Helical" evidence="2">
    <location>
        <begin position="81"/>
        <end position="101"/>
    </location>
</feature>
<feature type="transmembrane region" description="Helical" evidence="2">
    <location>
        <begin position="231"/>
        <end position="252"/>
    </location>
</feature>
<evidence type="ECO:0000313" key="4">
    <source>
        <dbReference type="Proteomes" id="UP000671995"/>
    </source>
</evidence>
<keyword evidence="2" id="KW-1133">Transmembrane helix</keyword>
<evidence type="ECO:0000256" key="2">
    <source>
        <dbReference type="SAM" id="Phobius"/>
    </source>
</evidence>
<name>A0A975EYT4_9SPIR</name>
<dbReference type="EMBL" id="CP054257">
    <property type="protein sequence ID" value="QTQ11212.1"/>
    <property type="molecule type" value="Genomic_DNA"/>
</dbReference>
<reference evidence="3" key="1">
    <citation type="submission" date="2020-05" db="EMBL/GenBank/DDBJ databases">
        <authorList>
            <person name="Zeng H."/>
            <person name="Chan Y.K."/>
            <person name="Watt R.M."/>
        </authorList>
    </citation>
    <scope>NUCLEOTIDE SEQUENCE</scope>
    <source>
        <strain evidence="3">ATCC 700773</strain>
    </source>
</reference>
<dbReference type="RefSeq" id="WP_210118007.1">
    <property type="nucleotide sequence ID" value="NZ_CP054257.1"/>
</dbReference>
<gene>
    <name evidence="3" type="ORF">HRI96_02785</name>
</gene>
<protein>
    <submittedName>
        <fullName evidence="3">Uncharacterized protein</fullName>
    </submittedName>
</protein>
<evidence type="ECO:0000313" key="3">
    <source>
        <dbReference type="EMBL" id="QTQ11212.1"/>
    </source>
</evidence>
<feature type="compositionally biased region" description="Gly residues" evidence="1">
    <location>
        <begin position="309"/>
        <end position="322"/>
    </location>
</feature>
<dbReference type="Proteomes" id="UP000671995">
    <property type="component" value="Chromosome"/>
</dbReference>
<feature type="transmembrane region" description="Helical" evidence="2">
    <location>
        <begin position="148"/>
        <end position="174"/>
    </location>
</feature>
<reference evidence="3" key="2">
    <citation type="journal article" date="2021" name="Microbiol. Resour. Announc.">
        <title>Complete Genome Sequences of Three Human Oral Treponema parvum Isolates.</title>
        <authorList>
            <person name="Zeng H."/>
            <person name="Watt R.M."/>
        </authorList>
    </citation>
    <scope>NUCLEOTIDE SEQUENCE</scope>
    <source>
        <strain evidence="3">ATCC 700773</strain>
    </source>
</reference>
<feature type="transmembrane region" description="Helical" evidence="2">
    <location>
        <begin position="20"/>
        <end position="40"/>
    </location>
</feature>
<organism evidence="3 4">
    <name type="scientific">Treponema parvum</name>
    <dbReference type="NCBI Taxonomy" id="138851"/>
    <lineage>
        <taxon>Bacteria</taxon>
        <taxon>Pseudomonadati</taxon>
        <taxon>Spirochaetota</taxon>
        <taxon>Spirochaetia</taxon>
        <taxon>Spirochaetales</taxon>
        <taxon>Treponemataceae</taxon>
        <taxon>Treponema</taxon>
    </lineage>
</organism>
<keyword evidence="2" id="KW-0812">Transmembrane</keyword>
<accession>A0A975EYT4</accession>
<feature type="transmembrane region" description="Helical" evidence="2">
    <location>
        <begin position="203"/>
        <end position="225"/>
    </location>
</feature>
<keyword evidence="2" id="KW-0472">Membrane</keyword>
<feature type="transmembrane region" description="Helical" evidence="2">
    <location>
        <begin position="52"/>
        <end position="75"/>
    </location>
</feature>
<proteinExistence type="predicted"/>
<feature type="compositionally biased region" description="Polar residues" evidence="1">
    <location>
        <begin position="333"/>
        <end position="345"/>
    </location>
</feature>